<dbReference type="OrthoDB" id="3247165at2759"/>
<reference evidence="1 2" key="1">
    <citation type="journal article" date="2016" name="Mol. Biol. Evol.">
        <title>Comparative Genomics of Early-Diverging Mushroom-Forming Fungi Provides Insights into the Origins of Lignocellulose Decay Capabilities.</title>
        <authorList>
            <person name="Nagy L.G."/>
            <person name="Riley R."/>
            <person name="Tritt A."/>
            <person name="Adam C."/>
            <person name="Daum C."/>
            <person name="Floudas D."/>
            <person name="Sun H."/>
            <person name="Yadav J.S."/>
            <person name="Pangilinan J."/>
            <person name="Larsson K.H."/>
            <person name="Matsuura K."/>
            <person name="Barry K."/>
            <person name="Labutti K."/>
            <person name="Kuo R."/>
            <person name="Ohm R.A."/>
            <person name="Bhattacharya S.S."/>
            <person name="Shirouzu T."/>
            <person name="Yoshinaga Y."/>
            <person name="Martin F.M."/>
            <person name="Grigoriev I.V."/>
            <person name="Hibbett D.S."/>
        </authorList>
    </citation>
    <scope>NUCLEOTIDE SEQUENCE [LARGE SCALE GENOMIC DNA]</scope>
    <source>
        <strain evidence="1 2">CBS 109695</strain>
    </source>
</reference>
<sequence>MKKSTSVTVELLNGNKVNINRQQVPVLLHFAITDYGAKGQNLPRNAVDLRNCSNYRAFYVALSRSVTSAGLIILSDFTPNIDKIQGGIEGWVRQEYRELEVLNEITKLRHEGHLPEAINGHRRNVLIRQYQSWNGLKSAPKHIHKAIIWSEESPMKMLLPVVDAPWEILADNKKSAGAEKVSTKKAFIERVYVPALGSTSLIRKRNADDDGEPGPSKKAKVDDVATIPAGFKQDDDNFSCAYDAMFVILLRIWYGNDTTWKRLFRKLNE</sequence>
<evidence type="ECO:0000313" key="1">
    <source>
        <dbReference type="EMBL" id="KZP22501.1"/>
    </source>
</evidence>
<accession>A0A166L2A8</accession>
<feature type="non-terminal residue" evidence="1">
    <location>
        <position position="269"/>
    </location>
</feature>
<gene>
    <name evidence="1" type="ORF">FIBSPDRAFT_738893</name>
</gene>
<dbReference type="AlphaFoldDB" id="A0A166L2A8"/>
<protein>
    <submittedName>
        <fullName evidence="1">Uncharacterized protein</fullName>
    </submittedName>
</protein>
<keyword evidence="2" id="KW-1185">Reference proteome</keyword>
<proteinExistence type="predicted"/>
<dbReference type="STRING" id="436010.A0A166L2A8"/>
<name>A0A166L2A8_9AGAM</name>
<evidence type="ECO:0000313" key="2">
    <source>
        <dbReference type="Proteomes" id="UP000076532"/>
    </source>
</evidence>
<dbReference type="Proteomes" id="UP000076532">
    <property type="component" value="Unassembled WGS sequence"/>
</dbReference>
<organism evidence="1 2">
    <name type="scientific">Athelia psychrophila</name>
    <dbReference type="NCBI Taxonomy" id="1759441"/>
    <lineage>
        <taxon>Eukaryota</taxon>
        <taxon>Fungi</taxon>
        <taxon>Dikarya</taxon>
        <taxon>Basidiomycota</taxon>
        <taxon>Agaricomycotina</taxon>
        <taxon>Agaricomycetes</taxon>
        <taxon>Agaricomycetidae</taxon>
        <taxon>Atheliales</taxon>
        <taxon>Atheliaceae</taxon>
        <taxon>Athelia</taxon>
    </lineage>
</organism>
<dbReference type="EMBL" id="KV417539">
    <property type="protein sequence ID" value="KZP22501.1"/>
    <property type="molecule type" value="Genomic_DNA"/>
</dbReference>